<dbReference type="Proteomes" id="UP001589738">
    <property type="component" value="Unassembled WGS sequence"/>
</dbReference>
<gene>
    <name evidence="5" type="ORF">ACFFHF_23570</name>
</gene>
<reference evidence="5 6" key="1">
    <citation type="submission" date="2024-09" db="EMBL/GenBank/DDBJ databases">
        <authorList>
            <person name="Sun Q."/>
            <person name="Mori K."/>
        </authorList>
    </citation>
    <scope>NUCLEOTIDE SEQUENCE [LARGE SCALE GENOMIC DNA]</scope>
    <source>
        <strain evidence="5 6">CGMCC 1.9126</strain>
    </source>
</reference>
<keyword evidence="2" id="KW-0547">Nucleotide-binding</keyword>
<protein>
    <submittedName>
        <fullName evidence="5">ABC transporter ATP-binding protein</fullName>
    </submittedName>
</protein>
<comment type="caution">
    <text evidence="5">The sequence shown here is derived from an EMBL/GenBank/DDBJ whole genome shotgun (WGS) entry which is preliminary data.</text>
</comment>
<sequence>MSLLKVEQLSKVYTNNIAALQGVSFQIERGEIVGIVGESGSGKSTLTKLILGLESYKQGCITFNEQQIPPKKRADVRAYRKNIQMVFQDTNSALNPKLPIGKSLLEPLNNFTDFTPSYLPPGKHTNREKAERLLEMVGLEKVMVDRYPDELSGGQKQRVCIARAISIEPALLVCDEATASLDVSVQVRILELLKTLQRNLQMSILFISHDIRTVTNLCDIILVMKNGCLVDHFQLSDLYAPERHSYTKALLQAAML</sequence>
<feature type="domain" description="ABC transporter" evidence="4">
    <location>
        <begin position="4"/>
        <end position="251"/>
    </location>
</feature>
<keyword evidence="3 5" id="KW-0067">ATP-binding</keyword>
<dbReference type="EMBL" id="JBHLUU010000127">
    <property type="protein sequence ID" value="MFC0478173.1"/>
    <property type="molecule type" value="Genomic_DNA"/>
</dbReference>
<proteinExistence type="predicted"/>
<keyword evidence="1" id="KW-0813">Transport</keyword>
<dbReference type="InterPro" id="IPR003439">
    <property type="entry name" value="ABC_transporter-like_ATP-bd"/>
</dbReference>
<dbReference type="InterPro" id="IPR050319">
    <property type="entry name" value="ABC_transp_ATP-bind"/>
</dbReference>
<dbReference type="SMART" id="SM00382">
    <property type="entry name" value="AAA"/>
    <property type="match status" value="1"/>
</dbReference>
<dbReference type="Pfam" id="PF00005">
    <property type="entry name" value="ABC_tran"/>
    <property type="match status" value="1"/>
</dbReference>
<dbReference type="RefSeq" id="WP_160546073.1">
    <property type="nucleotide sequence ID" value="NZ_JBHLUU010000127.1"/>
</dbReference>
<evidence type="ECO:0000256" key="3">
    <source>
        <dbReference type="ARBA" id="ARBA00022840"/>
    </source>
</evidence>
<dbReference type="Gene3D" id="3.40.50.300">
    <property type="entry name" value="P-loop containing nucleotide triphosphate hydrolases"/>
    <property type="match status" value="1"/>
</dbReference>
<evidence type="ECO:0000313" key="5">
    <source>
        <dbReference type="EMBL" id="MFC0478173.1"/>
    </source>
</evidence>
<dbReference type="InterPro" id="IPR003593">
    <property type="entry name" value="AAA+_ATPase"/>
</dbReference>
<dbReference type="PROSITE" id="PS50893">
    <property type="entry name" value="ABC_TRANSPORTER_2"/>
    <property type="match status" value="1"/>
</dbReference>
<dbReference type="PROSITE" id="PS00211">
    <property type="entry name" value="ABC_TRANSPORTER_1"/>
    <property type="match status" value="1"/>
</dbReference>
<dbReference type="CDD" id="cd03257">
    <property type="entry name" value="ABC_NikE_OppD_transporters"/>
    <property type="match status" value="1"/>
</dbReference>
<dbReference type="PANTHER" id="PTHR43776">
    <property type="entry name" value="TRANSPORT ATP-BINDING PROTEIN"/>
    <property type="match status" value="1"/>
</dbReference>
<evidence type="ECO:0000256" key="1">
    <source>
        <dbReference type="ARBA" id="ARBA00022448"/>
    </source>
</evidence>
<dbReference type="SUPFAM" id="SSF52540">
    <property type="entry name" value="P-loop containing nucleoside triphosphate hydrolases"/>
    <property type="match status" value="1"/>
</dbReference>
<keyword evidence="6" id="KW-1185">Reference proteome</keyword>
<dbReference type="InterPro" id="IPR017871">
    <property type="entry name" value="ABC_transporter-like_CS"/>
</dbReference>
<dbReference type="InterPro" id="IPR027417">
    <property type="entry name" value="P-loop_NTPase"/>
</dbReference>
<evidence type="ECO:0000256" key="2">
    <source>
        <dbReference type="ARBA" id="ARBA00022741"/>
    </source>
</evidence>
<organism evidence="5 6">
    <name type="scientific">Robertmurraya beringensis</name>
    <dbReference type="NCBI Taxonomy" id="641660"/>
    <lineage>
        <taxon>Bacteria</taxon>
        <taxon>Bacillati</taxon>
        <taxon>Bacillota</taxon>
        <taxon>Bacilli</taxon>
        <taxon>Bacillales</taxon>
        <taxon>Bacillaceae</taxon>
        <taxon>Robertmurraya</taxon>
    </lineage>
</organism>
<dbReference type="GO" id="GO:0005524">
    <property type="term" value="F:ATP binding"/>
    <property type="evidence" value="ECO:0007669"/>
    <property type="project" value="UniProtKB-KW"/>
</dbReference>
<evidence type="ECO:0000259" key="4">
    <source>
        <dbReference type="PROSITE" id="PS50893"/>
    </source>
</evidence>
<evidence type="ECO:0000313" key="6">
    <source>
        <dbReference type="Proteomes" id="UP001589738"/>
    </source>
</evidence>
<name>A0ABV6KY17_9BACI</name>
<accession>A0ABV6KY17</accession>